<organism evidence="3 4">
    <name type="scientific">Hungatella hathewayi</name>
    <dbReference type="NCBI Taxonomy" id="154046"/>
    <lineage>
        <taxon>Bacteria</taxon>
        <taxon>Bacillati</taxon>
        <taxon>Bacillota</taxon>
        <taxon>Clostridia</taxon>
        <taxon>Lachnospirales</taxon>
        <taxon>Lachnospiraceae</taxon>
        <taxon>Hungatella</taxon>
    </lineage>
</organism>
<keyword evidence="3" id="KW-0328">Glycosyltransferase</keyword>
<dbReference type="EC" id="2.4.1.157" evidence="3"/>
<protein>
    <submittedName>
        <fullName evidence="3">1,2-diacylglycerol 3-glucosyltransferase</fullName>
        <ecNumber evidence="3">2.4.1.-</ecNumber>
        <ecNumber evidence="3">2.4.1.157</ecNumber>
    </submittedName>
</protein>
<dbReference type="RefSeq" id="WP_055655339.1">
    <property type="nucleotide sequence ID" value="NZ_CABIXC010000005.1"/>
</dbReference>
<dbReference type="InterPro" id="IPR028098">
    <property type="entry name" value="Glyco_trans_4-like_N"/>
</dbReference>
<dbReference type="GO" id="GO:0016757">
    <property type="term" value="F:glycosyltransferase activity"/>
    <property type="evidence" value="ECO:0007669"/>
    <property type="project" value="UniProtKB-KW"/>
</dbReference>
<evidence type="ECO:0000313" key="3">
    <source>
        <dbReference type="EMBL" id="CUO30388.1"/>
    </source>
</evidence>
<evidence type="ECO:0000259" key="1">
    <source>
        <dbReference type="Pfam" id="PF00534"/>
    </source>
</evidence>
<proteinExistence type="predicted"/>
<dbReference type="Pfam" id="PF13439">
    <property type="entry name" value="Glyco_transf_4"/>
    <property type="match status" value="1"/>
</dbReference>
<feature type="domain" description="Glycosyl transferase family 1" evidence="1">
    <location>
        <begin position="202"/>
        <end position="369"/>
    </location>
</feature>
<name>A0A174E1M4_9FIRM</name>
<dbReference type="PANTHER" id="PTHR45947:SF3">
    <property type="entry name" value="SULFOQUINOVOSYL TRANSFERASE SQD2"/>
    <property type="match status" value="1"/>
</dbReference>
<dbReference type="InterPro" id="IPR050194">
    <property type="entry name" value="Glycosyltransferase_grp1"/>
</dbReference>
<keyword evidence="3" id="KW-0808">Transferase</keyword>
<dbReference type="Proteomes" id="UP000095651">
    <property type="component" value="Unassembled WGS sequence"/>
</dbReference>
<evidence type="ECO:0000259" key="2">
    <source>
        <dbReference type="Pfam" id="PF13439"/>
    </source>
</evidence>
<dbReference type="Gene3D" id="3.40.50.2000">
    <property type="entry name" value="Glycogen Phosphorylase B"/>
    <property type="match status" value="2"/>
</dbReference>
<dbReference type="InterPro" id="IPR001296">
    <property type="entry name" value="Glyco_trans_1"/>
</dbReference>
<gene>
    <name evidence="3" type="primary">mgtA_1</name>
    <name evidence="3" type="ORF">ERS852407_02411</name>
</gene>
<dbReference type="AlphaFoldDB" id="A0A174E1M4"/>
<reference evidence="3 4" key="1">
    <citation type="submission" date="2015-09" db="EMBL/GenBank/DDBJ databases">
        <authorList>
            <consortium name="Pathogen Informatics"/>
        </authorList>
    </citation>
    <scope>NUCLEOTIDE SEQUENCE [LARGE SCALE GENOMIC DNA]</scope>
    <source>
        <strain evidence="3 4">2789STDY5608850</strain>
    </source>
</reference>
<sequence length="419" mass="47343">MKIAMLTNNYKPFIGGVPISVERLAEGLRSLGHQVTVFAPEGAGWEEEPDVVRFRVLYEWRDKGLVIGNFSDSRIEKRFREEQFDVIHVHHPVVIGFTAVYLSKKYGIPLAYTYHTRYEEYLHYFKLYERMAAGREPVRNAARFSREVLVPGYLNTFTDQCDTVFVPTASMKECLVTQGVATPLEVLPTGIGEEAFKRDPEREREIRSRYLNGEPWLFATTARLEKEKNLDFLLRGAARLKELVGDCFRILIIGDGTRKETLKNLAEELGIGRQIVFIGRVPNAEVSHYLHAADGFLFASKSETQGIVLLEAMAAGCPVVAVHASGVVDVVSQGKNGFMTGEEEEEWASAAARLMTEPQLYQKLSAGAAETASLYKAETVAREAEHQYYKMIERRTSPEWEYSGRQLPVPSFLRLFKTA</sequence>
<dbReference type="EC" id="2.4.1.-" evidence="3"/>
<feature type="domain" description="Glycosyltransferase subfamily 4-like N-terminal" evidence="2">
    <location>
        <begin position="14"/>
        <end position="191"/>
    </location>
</feature>
<dbReference type="PANTHER" id="PTHR45947">
    <property type="entry name" value="SULFOQUINOVOSYL TRANSFERASE SQD2"/>
    <property type="match status" value="1"/>
</dbReference>
<evidence type="ECO:0000313" key="4">
    <source>
        <dbReference type="Proteomes" id="UP000095651"/>
    </source>
</evidence>
<accession>A0A174E1M4</accession>
<dbReference type="EMBL" id="CYZE01000005">
    <property type="protein sequence ID" value="CUO30388.1"/>
    <property type="molecule type" value="Genomic_DNA"/>
</dbReference>
<dbReference type="Pfam" id="PF00534">
    <property type="entry name" value="Glycos_transf_1"/>
    <property type="match status" value="1"/>
</dbReference>
<dbReference type="SUPFAM" id="SSF53756">
    <property type="entry name" value="UDP-Glycosyltransferase/glycogen phosphorylase"/>
    <property type="match status" value="1"/>
</dbReference>